<evidence type="ECO:0008006" key="2">
    <source>
        <dbReference type="Google" id="ProtNLM"/>
    </source>
</evidence>
<accession>A0A644WB85</accession>
<name>A0A644WB85_9ZZZZ</name>
<organism evidence="1">
    <name type="scientific">bioreactor metagenome</name>
    <dbReference type="NCBI Taxonomy" id="1076179"/>
    <lineage>
        <taxon>unclassified sequences</taxon>
        <taxon>metagenomes</taxon>
        <taxon>ecological metagenomes</taxon>
    </lineage>
</organism>
<sequence length="60" mass="6743">MEQEIEVGDVVCLKSDATRRFHFSVGYIKDKMASCWYVIGGEPKNELIPVGALQIVTKNK</sequence>
<proteinExistence type="predicted"/>
<dbReference type="AlphaFoldDB" id="A0A644WB85"/>
<dbReference type="EMBL" id="VSSQ01000757">
    <property type="protein sequence ID" value="MPM00849.1"/>
    <property type="molecule type" value="Genomic_DNA"/>
</dbReference>
<reference evidence="1" key="1">
    <citation type="submission" date="2019-08" db="EMBL/GenBank/DDBJ databases">
        <authorList>
            <person name="Kucharzyk K."/>
            <person name="Murdoch R.W."/>
            <person name="Higgins S."/>
            <person name="Loffler F."/>
        </authorList>
    </citation>
    <scope>NUCLEOTIDE SEQUENCE</scope>
</reference>
<comment type="caution">
    <text evidence="1">The sequence shown here is derived from an EMBL/GenBank/DDBJ whole genome shotgun (WGS) entry which is preliminary data.</text>
</comment>
<evidence type="ECO:0000313" key="1">
    <source>
        <dbReference type="EMBL" id="MPM00849.1"/>
    </source>
</evidence>
<protein>
    <recommendedName>
        <fullName evidence="2">DUF2158 domain-containing protein</fullName>
    </recommendedName>
</protein>
<gene>
    <name evidence="1" type="ORF">SDC9_47082</name>
</gene>